<dbReference type="Pfam" id="PF13559">
    <property type="entry name" value="DUF4129"/>
    <property type="match status" value="1"/>
</dbReference>
<gene>
    <name evidence="4" type="ORF">AWC29_11040</name>
    <name evidence="3" type="ORF">BN973_00059</name>
</gene>
<protein>
    <submittedName>
        <fullName evidence="3">Integral membrane protein</fullName>
    </submittedName>
</protein>
<proteinExistence type="predicted"/>
<keyword evidence="1" id="KW-1133">Transmembrane helix</keyword>
<keyword evidence="1" id="KW-0472">Membrane</keyword>
<sequence length="217" mass="23757">MPSIDIDRDAAHQAATDELSKPIYTKASATQQLLDWVNELLYRLLQQTASLPGGWLTTAVLLTLLVVAVIVAIHIARRTMRSRRSGDYQLFEAAQLTAAQHRETAQRYAAEGNWTAAIRHRLRAIARQLEETGVLNPAPGRTANELARDAGEVLPHLSDELSKAATAFNDVTYGEVPGTQSAYQMIADLDDHLRMRAPAGASVPGHSTPVESWAQVR</sequence>
<reference evidence="4 5" key="3">
    <citation type="submission" date="2016-01" db="EMBL/GenBank/DDBJ databases">
        <title>The new phylogeny of the genus Mycobacterium.</title>
        <authorList>
            <person name="Tarcisio F."/>
            <person name="Conor M."/>
            <person name="Antonella G."/>
            <person name="Elisabetta G."/>
            <person name="Giulia F.S."/>
            <person name="Sara T."/>
            <person name="Anna F."/>
            <person name="Clotilde B."/>
            <person name="Roberto B."/>
            <person name="Veronica D.S."/>
            <person name="Fabio R."/>
            <person name="Monica P."/>
            <person name="Olivier J."/>
            <person name="Enrico T."/>
            <person name="Nicola S."/>
        </authorList>
    </citation>
    <scope>NUCLEOTIDE SEQUENCE [LARGE SCALE GENOMIC DNA]</scope>
    <source>
        <strain evidence="4 5">DSM 44626</strain>
    </source>
</reference>
<dbReference type="InterPro" id="IPR025403">
    <property type="entry name" value="TgpA-like_C"/>
</dbReference>
<dbReference type="HOGENOM" id="CLU_097507_1_0_11"/>
<dbReference type="EMBL" id="HG964446">
    <property type="protein sequence ID" value="CDO85728.1"/>
    <property type="molecule type" value="Genomic_DNA"/>
</dbReference>
<dbReference type="RefSeq" id="WP_036465188.1">
    <property type="nucleotide sequence ID" value="NZ_HG964446.1"/>
</dbReference>
<evidence type="ECO:0000313" key="3">
    <source>
        <dbReference type="EMBL" id="CDO85728.1"/>
    </source>
</evidence>
<keyword evidence="1" id="KW-0812">Transmembrane</keyword>
<feature type="domain" description="Protein-glutamine gamma-glutamyltransferase-like C-terminal" evidence="2">
    <location>
        <begin position="122"/>
        <end position="188"/>
    </location>
</feature>
<organism evidence="3">
    <name type="scientific">Mycobacterium triplex</name>
    <dbReference type="NCBI Taxonomy" id="47839"/>
    <lineage>
        <taxon>Bacteria</taxon>
        <taxon>Bacillati</taxon>
        <taxon>Actinomycetota</taxon>
        <taxon>Actinomycetes</taxon>
        <taxon>Mycobacteriales</taxon>
        <taxon>Mycobacteriaceae</taxon>
        <taxon>Mycobacterium</taxon>
        <taxon>Mycobacterium simiae complex</taxon>
    </lineage>
</organism>
<evidence type="ECO:0000313" key="4">
    <source>
        <dbReference type="EMBL" id="ORX05380.1"/>
    </source>
</evidence>
<reference evidence="3" key="2">
    <citation type="submission" date="2014-04" db="EMBL/GenBank/DDBJ databases">
        <authorList>
            <person name="Urmite Genomes U."/>
        </authorList>
    </citation>
    <scope>NUCLEOTIDE SEQUENCE</scope>
    <source>
        <strain evidence="3">DSM 44626</strain>
    </source>
</reference>
<dbReference type="Proteomes" id="UP000193710">
    <property type="component" value="Unassembled WGS sequence"/>
</dbReference>
<accession>A0A024JR94</accession>
<evidence type="ECO:0000259" key="2">
    <source>
        <dbReference type="Pfam" id="PF13559"/>
    </source>
</evidence>
<feature type="transmembrane region" description="Helical" evidence="1">
    <location>
        <begin position="54"/>
        <end position="76"/>
    </location>
</feature>
<evidence type="ECO:0000313" key="5">
    <source>
        <dbReference type="Proteomes" id="UP000193710"/>
    </source>
</evidence>
<dbReference type="EMBL" id="LQPY01000014">
    <property type="protein sequence ID" value="ORX05380.1"/>
    <property type="molecule type" value="Genomic_DNA"/>
</dbReference>
<dbReference type="eggNOG" id="ENOG5032SSX">
    <property type="taxonomic scope" value="Bacteria"/>
</dbReference>
<reference evidence="3" key="1">
    <citation type="journal article" date="2014" name="Genome Announc.">
        <title>Draft Genome Sequence of Mycobacterium triplex DSM 44626.</title>
        <authorList>
            <person name="Sassi M."/>
            <person name="Croce O."/>
            <person name="Robert C."/>
            <person name="Raoult D."/>
            <person name="Drancourt M."/>
        </authorList>
    </citation>
    <scope>NUCLEOTIDE SEQUENCE [LARGE SCALE GENOMIC DNA]</scope>
    <source>
        <strain evidence="3">DSM 44626</strain>
    </source>
</reference>
<dbReference type="Proteomes" id="UP000028880">
    <property type="component" value="Unassembled WGS sequence"/>
</dbReference>
<dbReference type="OrthoDB" id="3389322at2"/>
<dbReference type="AlphaFoldDB" id="A0A024JR94"/>
<name>A0A024JR94_9MYCO</name>
<dbReference type="STRING" id="47839.BN973_00059"/>
<keyword evidence="5" id="KW-1185">Reference proteome</keyword>
<evidence type="ECO:0000256" key="1">
    <source>
        <dbReference type="SAM" id="Phobius"/>
    </source>
</evidence>